<keyword evidence="2" id="KW-1003">Cell membrane</keyword>
<evidence type="ECO:0000313" key="12">
    <source>
        <dbReference type="Proteomes" id="UP000695022"/>
    </source>
</evidence>
<dbReference type="PROSITE" id="PS00237">
    <property type="entry name" value="G_PROTEIN_RECEP_F1_1"/>
    <property type="match status" value="1"/>
</dbReference>
<evidence type="ECO:0000313" key="13">
    <source>
        <dbReference type="RefSeq" id="XP_014677104.1"/>
    </source>
</evidence>
<feature type="domain" description="G-protein coupled receptors family 1 profile" evidence="11">
    <location>
        <begin position="17"/>
        <end position="274"/>
    </location>
</feature>
<evidence type="ECO:0000256" key="7">
    <source>
        <dbReference type="ARBA" id="ARBA00023170"/>
    </source>
</evidence>
<feature type="transmembrane region" description="Helical" evidence="10">
    <location>
        <begin position="39"/>
        <end position="58"/>
    </location>
</feature>
<protein>
    <submittedName>
        <fullName evidence="13">Cannabinoid receptor 1-like</fullName>
    </submittedName>
</protein>
<evidence type="ECO:0000256" key="9">
    <source>
        <dbReference type="RuleBase" id="RU000688"/>
    </source>
</evidence>
<organism evidence="12 13">
    <name type="scientific">Priapulus caudatus</name>
    <name type="common">Priapulid worm</name>
    <dbReference type="NCBI Taxonomy" id="37621"/>
    <lineage>
        <taxon>Eukaryota</taxon>
        <taxon>Metazoa</taxon>
        <taxon>Ecdysozoa</taxon>
        <taxon>Scalidophora</taxon>
        <taxon>Priapulida</taxon>
        <taxon>Priapulimorpha</taxon>
        <taxon>Priapulimorphida</taxon>
        <taxon>Priapulidae</taxon>
        <taxon>Priapulus</taxon>
    </lineage>
</organism>
<comment type="similarity">
    <text evidence="9">Belongs to the G-protein coupled receptor 1 family.</text>
</comment>
<gene>
    <name evidence="13" type="primary">LOC106816975</name>
</gene>
<sequence length="294" mass="31878">MATANSSLCNISGSVSENWSWIGCMESDIEQGMEPAHKLIANLAVADFIFGVCGIRIAPMTFLLKFTPKIICIGHISVLTLSAVASTNALIALNVDRYIAISRPLHYYQIVTPRVILLMVVLVWGIAFFNSVITSVGNRWQPDLPCVYEIVSSRISVILSSVLIMTCGAALVSINAYIMMISKHHQQQIHQEPSNSGLENAGATGKSFSAELAKHLKLAKTFGIVVGAFVVCWTPGLTMLLFSVAGIHHETLAVARGVTFILTDCNSCTNFFLYAAKSSQFRAAFRAVLPSRGH</sequence>
<dbReference type="Pfam" id="PF00001">
    <property type="entry name" value="7tm_1"/>
    <property type="match status" value="1"/>
</dbReference>
<keyword evidence="12" id="KW-1185">Reference proteome</keyword>
<keyword evidence="7 9" id="KW-0675">Receptor</keyword>
<comment type="subcellular location">
    <subcellularLocation>
        <location evidence="1">Cell membrane</location>
        <topology evidence="1">Multi-pass membrane protein</topology>
    </subcellularLocation>
</comment>
<dbReference type="Gene3D" id="1.20.1070.10">
    <property type="entry name" value="Rhodopsin 7-helix transmembrane proteins"/>
    <property type="match status" value="1"/>
</dbReference>
<evidence type="ECO:0000256" key="2">
    <source>
        <dbReference type="ARBA" id="ARBA00022475"/>
    </source>
</evidence>
<feature type="transmembrane region" description="Helical" evidence="10">
    <location>
        <begin position="157"/>
        <end position="178"/>
    </location>
</feature>
<dbReference type="SUPFAM" id="SSF81321">
    <property type="entry name" value="Family A G protein-coupled receptor-like"/>
    <property type="match status" value="1"/>
</dbReference>
<keyword evidence="3 9" id="KW-0812">Transmembrane</keyword>
<dbReference type="PRINTS" id="PR00237">
    <property type="entry name" value="GPCRRHODOPSN"/>
</dbReference>
<dbReference type="PROSITE" id="PS50262">
    <property type="entry name" value="G_PROTEIN_RECEP_F1_2"/>
    <property type="match status" value="1"/>
</dbReference>
<proteinExistence type="inferred from homology"/>
<evidence type="ECO:0000259" key="11">
    <source>
        <dbReference type="PROSITE" id="PS50262"/>
    </source>
</evidence>
<keyword evidence="6 10" id="KW-0472">Membrane</keyword>
<feature type="transmembrane region" description="Helical" evidence="10">
    <location>
        <begin position="222"/>
        <end position="247"/>
    </location>
</feature>
<evidence type="ECO:0000256" key="10">
    <source>
        <dbReference type="SAM" id="Phobius"/>
    </source>
</evidence>
<dbReference type="InterPro" id="IPR050569">
    <property type="entry name" value="TAAR"/>
</dbReference>
<accession>A0ABM1EY33</accession>
<dbReference type="Proteomes" id="UP000695022">
    <property type="component" value="Unplaced"/>
</dbReference>
<evidence type="ECO:0000256" key="6">
    <source>
        <dbReference type="ARBA" id="ARBA00023136"/>
    </source>
</evidence>
<keyword evidence="8 9" id="KW-0807">Transducer</keyword>
<feature type="transmembrane region" description="Helical" evidence="10">
    <location>
        <begin position="115"/>
        <end position="137"/>
    </location>
</feature>
<name>A0ABM1EY33_PRICU</name>
<dbReference type="RefSeq" id="XP_014677104.1">
    <property type="nucleotide sequence ID" value="XM_014821618.1"/>
</dbReference>
<feature type="transmembrane region" description="Helical" evidence="10">
    <location>
        <begin position="70"/>
        <end position="95"/>
    </location>
</feature>
<evidence type="ECO:0000256" key="5">
    <source>
        <dbReference type="ARBA" id="ARBA00023040"/>
    </source>
</evidence>
<feature type="transmembrane region" description="Helical" evidence="10">
    <location>
        <begin position="253"/>
        <end position="276"/>
    </location>
</feature>
<dbReference type="InterPro" id="IPR017452">
    <property type="entry name" value="GPCR_Rhodpsn_7TM"/>
</dbReference>
<dbReference type="PANTHER" id="PTHR24249:SF406">
    <property type="entry name" value="G-PROTEIN COUPLED RECEPTORS FAMILY 1 PROFILE DOMAIN-CONTAINING PROTEIN"/>
    <property type="match status" value="1"/>
</dbReference>
<evidence type="ECO:0000256" key="4">
    <source>
        <dbReference type="ARBA" id="ARBA00022989"/>
    </source>
</evidence>
<dbReference type="PANTHER" id="PTHR24249">
    <property type="entry name" value="HISTAMINE RECEPTOR-RELATED G-PROTEIN COUPLED RECEPTOR"/>
    <property type="match status" value="1"/>
</dbReference>
<keyword evidence="4 10" id="KW-1133">Transmembrane helix</keyword>
<dbReference type="InterPro" id="IPR000276">
    <property type="entry name" value="GPCR_Rhodpsn"/>
</dbReference>
<evidence type="ECO:0000256" key="8">
    <source>
        <dbReference type="ARBA" id="ARBA00023224"/>
    </source>
</evidence>
<keyword evidence="5 9" id="KW-0297">G-protein coupled receptor</keyword>
<reference evidence="13" key="1">
    <citation type="submission" date="2025-08" db="UniProtKB">
        <authorList>
            <consortium name="RefSeq"/>
        </authorList>
    </citation>
    <scope>IDENTIFICATION</scope>
</reference>
<dbReference type="GeneID" id="106816975"/>
<evidence type="ECO:0000256" key="3">
    <source>
        <dbReference type="ARBA" id="ARBA00022692"/>
    </source>
</evidence>
<dbReference type="SMART" id="SM01381">
    <property type="entry name" value="7TM_GPCR_Srsx"/>
    <property type="match status" value="1"/>
</dbReference>
<evidence type="ECO:0000256" key="1">
    <source>
        <dbReference type="ARBA" id="ARBA00004651"/>
    </source>
</evidence>